<dbReference type="Proteomes" id="UP000629619">
    <property type="component" value="Unassembled WGS sequence"/>
</dbReference>
<gene>
    <name evidence="2" type="ORF">Asi03nite_30310</name>
</gene>
<dbReference type="SUPFAM" id="SSF53474">
    <property type="entry name" value="alpha/beta-Hydrolases"/>
    <property type="match status" value="1"/>
</dbReference>
<keyword evidence="3" id="KW-1185">Reference proteome</keyword>
<dbReference type="InterPro" id="IPR000073">
    <property type="entry name" value="AB_hydrolase_1"/>
</dbReference>
<dbReference type="GO" id="GO:0003824">
    <property type="term" value="F:catalytic activity"/>
    <property type="evidence" value="ECO:0007669"/>
    <property type="project" value="UniProtKB-ARBA"/>
</dbReference>
<dbReference type="Gene3D" id="3.40.50.1820">
    <property type="entry name" value="alpha/beta hydrolase"/>
    <property type="match status" value="1"/>
</dbReference>
<evidence type="ECO:0000313" key="2">
    <source>
        <dbReference type="EMBL" id="GIF05493.1"/>
    </source>
</evidence>
<dbReference type="Pfam" id="PF12697">
    <property type="entry name" value="Abhydrolase_6"/>
    <property type="match status" value="1"/>
</dbReference>
<accession>A0A919N6X9</accession>
<feature type="domain" description="AB hydrolase-1" evidence="1">
    <location>
        <begin position="2"/>
        <end position="208"/>
    </location>
</feature>
<comment type="caution">
    <text evidence="2">The sequence shown here is derived from an EMBL/GenBank/DDBJ whole genome shotgun (WGS) entry which is preliminary data.</text>
</comment>
<dbReference type="PANTHER" id="PTHR37017:SF11">
    <property type="entry name" value="ESTERASE_LIPASE_THIOESTERASE DOMAIN-CONTAINING PROTEIN"/>
    <property type="match status" value="1"/>
</dbReference>
<organism evidence="2 3">
    <name type="scientific">Actinoplanes siamensis</name>
    <dbReference type="NCBI Taxonomy" id="1223317"/>
    <lineage>
        <taxon>Bacteria</taxon>
        <taxon>Bacillati</taxon>
        <taxon>Actinomycetota</taxon>
        <taxon>Actinomycetes</taxon>
        <taxon>Micromonosporales</taxon>
        <taxon>Micromonosporaceae</taxon>
        <taxon>Actinoplanes</taxon>
    </lineage>
</organism>
<protein>
    <recommendedName>
        <fullName evidence="1">AB hydrolase-1 domain-containing protein</fullName>
    </recommendedName>
</protein>
<dbReference type="InterPro" id="IPR052897">
    <property type="entry name" value="Sec-Metab_Biosynth_Hydrolase"/>
</dbReference>
<proteinExistence type="predicted"/>
<reference evidence="2" key="1">
    <citation type="submission" date="2021-01" db="EMBL/GenBank/DDBJ databases">
        <title>Whole genome shotgun sequence of Actinoplanes siamensis NBRC 109076.</title>
        <authorList>
            <person name="Komaki H."/>
            <person name="Tamura T."/>
        </authorList>
    </citation>
    <scope>NUCLEOTIDE SEQUENCE</scope>
    <source>
        <strain evidence="2">NBRC 109076</strain>
    </source>
</reference>
<evidence type="ECO:0000313" key="3">
    <source>
        <dbReference type="Proteomes" id="UP000629619"/>
    </source>
</evidence>
<name>A0A919N6X9_9ACTN</name>
<sequence length="212" mass="22504">MLVPGFWLGGWAWDEVAAPLRAAGHDVHQISPDLSPGTGVADHVGRLVGLLERLDGVVLVGHSYGGLVVTAAADRVPQRISRLVYVDSGPLPDGMSQADFDGARPSAPGGMIPVPDRAPPGATGFDWAVVRERGRPQPAATATDPVRHGGAWKAVPRTAILCSFPETRLREMAAQVPAFGLMTEGEWVYREIRTGHWPMFSEPGALAGALLH</sequence>
<dbReference type="EMBL" id="BOMW01000027">
    <property type="protein sequence ID" value="GIF05493.1"/>
    <property type="molecule type" value="Genomic_DNA"/>
</dbReference>
<dbReference type="AlphaFoldDB" id="A0A919N6X9"/>
<dbReference type="PANTHER" id="PTHR37017">
    <property type="entry name" value="AB HYDROLASE-1 DOMAIN-CONTAINING PROTEIN-RELATED"/>
    <property type="match status" value="1"/>
</dbReference>
<dbReference type="InterPro" id="IPR029058">
    <property type="entry name" value="AB_hydrolase_fold"/>
</dbReference>
<evidence type="ECO:0000259" key="1">
    <source>
        <dbReference type="Pfam" id="PF12697"/>
    </source>
</evidence>